<evidence type="ECO:0000313" key="2">
    <source>
        <dbReference type="Ensembl" id="ENSCINP00000035084.1"/>
    </source>
</evidence>
<keyword evidence="3" id="KW-1185">Reference proteome</keyword>
<dbReference type="EMBL" id="EAAA01002341">
    <property type="status" value="NOT_ANNOTATED_CDS"/>
    <property type="molecule type" value="Genomic_DNA"/>
</dbReference>
<feature type="chain" id="PRO_5003577936" evidence="1">
    <location>
        <begin position="31"/>
        <end position="111"/>
    </location>
</feature>
<reference evidence="2" key="4">
    <citation type="submission" date="2025-09" db="UniProtKB">
        <authorList>
            <consortium name="Ensembl"/>
        </authorList>
    </citation>
    <scope>IDENTIFICATION</scope>
</reference>
<evidence type="ECO:0000256" key="1">
    <source>
        <dbReference type="SAM" id="SignalP"/>
    </source>
</evidence>
<evidence type="ECO:0000313" key="3">
    <source>
        <dbReference type="Proteomes" id="UP000008144"/>
    </source>
</evidence>
<proteinExistence type="predicted"/>
<protein>
    <submittedName>
        <fullName evidence="2">Uncharacterized protein</fullName>
    </submittedName>
</protein>
<reference evidence="2" key="2">
    <citation type="journal article" date="2008" name="Genome Biol.">
        <title>Improved genome assembly and evidence-based global gene model set for the chordate Ciona intestinalis: new insight into intron and operon populations.</title>
        <authorList>
            <person name="Satou Y."/>
            <person name="Mineta K."/>
            <person name="Ogasawara M."/>
            <person name="Sasakura Y."/>
            <person name="Shoguchi E."/>
            <person name="Ueno K."/>
            <person name="Yamada L."/>
            <person name="Matsumoto J."/>
            <person name="Wasserscheid J."/>
            <person name="Dewar K."/>
            <person name="Wiley G.B."/>
            <person name="Macmil S.L."/>
            <person name="Roe B.A."/>
            <person name="Zeller R.W."/>
            <person name="Hastings K.E."/>
            <person name="Lemaire P."/>
            <person name="Lindquist E."/>
            <person name="Endo T."/>
            <person name="Hotta K."/>
            <person name="Inaba K."/>
        </authorList>
    </citation>
    <scope>NUCLEOTIDE SEQUENCE [LARGE SCALE GENOMIC DNA]</scope>
    <source>
        <strain evidence="2">wild type</strain>
    </source>
</reference>
<name>H2XZK0_CIOIN</name>
<organism evidence="2 3">
    <name type="scientific">Ciona intestinalis</name>
    <name type="common">Transparent sea squirt</name>
    <name type="synonym">Ascidia intestinalis</name>
    <dbReference type="NCBI Taxonomy" id="7719"/>
    <lineage>
        <taxon>Eukaryota</taxon>
        <taxon>Metazoa</taxon>
        <taxon>Chordata</taxon>
        <taxon>Tunicata</taxon>
        <taxon>Ascidiacea</taxon>
        <taxon>Phlebobranchia</taxon>
        <taxon>Cionidae</taxon>
        <taxon>Ciona</taxon>
    </lineage>
</organism>
<keyword evidence="1" id="KW-0732">Signal</keyword>
<accession>H2XZK0</accession>
<dbReference type="HOGENOM" id="CLU_2157467_0_0_1"/>
<reference evidence="3" key="1">
    <citation type="journal article" date="2002" name="Science">
        <title>The draft genome of Ciona intestinalis: insights into chordate and vertebrate origins.</title>
        <authorList>
            <person name="Dehal P."/>
            <person name="Satou Y."/>
            <person name="Campbell R.K."/>
            <person name="Chapman J."/>
            <person name="Degnan B."/>
            <person name="De Tomaso A."/>
            <person name="Davidson B."/>
            <person name="Di Gregorio A."/>
            <person name="Gelpke M."/>
            <person name="Goodstein D.M."/>
            <person name="Harafuji N."/>
            <person name="Hastings K.E."/>
            <person name="Ho I."/>
            <person name="Hotta K."/>
            <person name="Huang W."/>
            <person name="Kawashima T."/>
            <person name="Lemaire P."/>
            <person name="Martinez D."/>
            <person name="Meinertzhagen I.A."/>
            <person name="Necula S."/>
            <person name="Nonaka M."/>
            <person name="Putnam N."/>
            <person name="Rash S."/>
            <person name="Saiga H."/>
            <person name="Satake M."/>
            <person name="Terry A."/>
            <person name="Yamada L."/>
            <person name="Wang H.G."/>
            <person name="Awazu S."/>
            <person name="Azumi K."/>
            <person name="Boore J."/>
            <person name="Branno M."/>
            <person name="Chin-Bow S."/>
            <person name="DeSantis R."/>
            <person name="Doyle S."/>
            <person name="Francino P."/>
            <person name="Keys D.N."/>
            <person name="Haga S."/>
            <person name="Hayashi H."/>
            <person name="Hino K."/>
            <person name="Imai K.S."/>
            <person name="Inaba K."/>
            <person name="Kano S."/>
            <person name="Kobayashi K."/>
            <person name="Kobayashi M."/>
            <person name="Lee B.I."/>
            <person name="Makabe K.W."/>
            <person name="Manohar C."/>
            <person name="Matassi G."/>
            <person name="Medina M."/>
            <person name="Mochizuki Y."/>
            <person name="Mount S."/>
            <person name="Morishita T."/>
            <person name="Miura S."/>
            <person name="Nakayama A."/>
            <person name="Nishizaka S."/>
            <person name="Nomoto H."/>
            <person name="Ohta F."/>
            <person name="Oishi K."/>
            <person name="Rigoutsos I."/>
            <person name="Sano M."/>
            <person name="Sasaki A."/>
            <person name="Sasakura Y."/>
            <person name="Shoguchi E."/>
            <person name="Shin-i T."/>
            <person name="Spagnuolo A."/>
            <person name="Stainier D."/>
            <person name="Suzuki M.M."/>
            <person name="Tassy O."/>
            <person name="Takatori N."/>
            <person name="Tokuoka M."/>
            <person name="Yagi K."/>
            <person name="Yoshizaki F."/>
            <person name="Wada S."/>
            <person name="Zhang C."/>
            <person name="Hyatt P.D."/>
            <person name="Larimer F."/>
            <person name="Detter C."/>
            <person name="Doggett N."/>
            <person name="Glavina T."/>
            <person name="Hawkins T."/>
            <person name="Richardson P."/>
            <person name="Lucas S."/>
            <person name="Kohara Y."/>
            <person name="Levine M."/>
            <person name="Satoh N."/>
            <person name="Rokhsar D.S."/>
        </authorList>
    </citation>
    <scope>NUCLEOTIDE SEQUENCE [LARGE SCALE GENOMIC DNA]</scope>
</reference>
<dbReference type="AlphaFoldDB" id="H2XZK0"/>
<dbReference type="Ensembl" id="ENSCINT00000032982.1">
    <property type="protein sequence ID" value="ENSCINP00000035084.1"/>
    <property type="gene ID" value="ENSCING00000019487.1"/>
</dbReference>
<sequence>MNSNRSKVLIMAMFGILIAILLSRCEVSNAESISTNKDADLSFINTLVDRSQSGVTQQEHGRVKRGVNYRVVRFCFRHFCRIKSCKKLRKIERGMCVFCFQRVCPSSHLLG</sequence>
<reference evidence="2" key="3">
    <citation type="submission" date="2025-08" db="UniProtKB">
        <authorList>
            <consortium name="Ensembl"/>
        </authorList>
    </citation>
    <scope>IDENTIFICATION</scope>
</reference>
<dbReference type="InParanoid" id="H2XZK0"/>
<feature type="signal peptide" evidence="1">
    <location>
        <begin position="1"/>
        <end position="30"/>
    </location>
</feature>
<dbReference type="Proteomes" id="UP000008144">
    <property type="component" value="Chromosome 7"/>
</dbReference>